<dbReference type="Pfam" id="PF01753">
    <property type="entry name" value="zf-MYND"/>
    <property type="match status" value="1"/>
</dbReference>
<dbReference type="OrthoDB" id="3188288at2759"/>
<dbReference type="AlphaFoldDB" id="A0A0C9Y2V7"/>
<evidence type="ECO:0000256" key="4">
    <source>
        <dbReference type="PROSITE-ProRule" id="PRU00134"/>
    </source>
</evidence>
<sequence>MADPTPNNVTAPSVFPDLGLFSEKFEITSVKTDPARWNKDWEKGLRSLSGQDVYAAFRDKVQDFLRDHDTSVLCEELTRRALIYQEVTREMWDDMMTDFRTAWALVEEKERKKHLMKGLQAACASAVLGEDSRALCPEISVNSMLKDRGKGFLDFISNFHKNLKEADSQALYTLPSQWWEGALDASDPTANTHISQLLTVERNEFLALFAVQTGLSIMRDFAHGSPGMDPVTEMMAAEPGLARVWGETMSSAPSKPVSRCENCGKSPDMFEGGKKFMLCSACKAKLSFTVHYCSQECQKEDWRTHKKNCGKQKVSKRLKGTINDPFWQYPTVPDHLRSLPINDSGNVPISAVGFTTPDPSHPRSPALQRQISLLTGDVEVDYFLFDEVQRPIRVEIPSPFLRLTFRTMRGDAMSARSQQGIQVIAEYLLNLMANHPGLSRERILQQFGEEYGEDVIESILEFEKVAEKKGLPPGTTFLDDMGKKLNSSLSAVAKHP</sequence>
<reference evidence="6 7" key="1">
    <citation type="submission" date="2014-04" db="EMBL/GenBank/DDBJ databases">
        <authorList>
            <consortium name="DOE Joint Genome Institute"/>
            <person name="Kuo A."/>
            <person name="Kohler A."/>
            <person name="Nagy L.G."/>
            <person name="Floudas D."/>
            <person name="Copeland A."/>
            <person name="Barry K.W."/>
            <person name="Cichocki N."/>
            <person name="Veneault-Fourrey C."/>
            <person name="LaButti K."/>
            <person name="Lindquist E.A."/>
            <person name="Lipzen A."/>
            <person name="Lundell T."/>
            <person name="Morin E."/>
            <person name="Murat C."/>
            <person name="Sun H."/>
            <person name="Tunlid A."/>
            <person name="Henrissat B."/>
            <person name="Grigoriev I.V."/>
            <person name="Hibbett D.S."/>
            <person name="Martin F."/>
            <person name="Nordberg H.P."/>
            <person name="Cantor M.N."/>
            <person name="Hua S.X."/>
        </authorList>
    </citation>
    <scope>NUCLEOTIDE SEQUENCE [LARGE SCALE GENOMIC DNA]</scope>
    <source>
        <strain evidence="6 7">LaAM-08-1</strain>
    </source>
</reference>
<keyword evidence="1" id="KW-0479">Metal-binding</keyword>
<dbReference type="Proteomes" id="UP000054477">
    <property type="component" value="Unassembled WGS sequence"/>
</dbReference>
<reference evidence="7" key="2">
    <citation type="submission" date="2015-01" db="EMBL/GenBank/DDBJ databases">
        <title>Evolutionary Origins and Diversification of the Mycorrhizal Mutualists.</title>
        <authorList>
            <consortium name="DOE Joint Genome Institute"/>
            <consortium name="Mycorrhizal Genomics Consortium"/>
            <person name="Kohler A."/>
            <person name="Kuo A."/>
            <person name="Nagy L.G."/>
            <person name="Floudas D."/>
            <person name="Copeland A."/>
            <person name="Barry K.W."/>
            <person name="Cichocki N."/>
            <person name="Veneault-Fourrey C."/>
            <person name="LaButti K."/>
            <person name="Lindquist E.A."/>
            <person name="Lipzen A."/>
            <person name="Lundell T."/>
            <person name="Morin E."/>
            <person name="Murat C."/>
            <person name="Riley R."/>
            <person name="Ohm R."/>
            <person name="Sun H."/>
            <person name="Tunlid A."/>
            <person name="Henrissat B."/>
            <person name="Grigoriev I.V."/>
            <person name="Hibbett D.S."/>
            <person name="Martin F."/>
        </authorList>
    </citation>
    <scope>NUCLEOTIDE SEQUENCE [LARGE SCALE GENOMIC DNA]</scope>
    <source>
        <strain evidence="7">LaAM-08-1</strain>
    </source>
</reference>
<dbReference type="HOGENOM" id="CLU_039543_0_0_1"/>
<name>A0A0C9Y2V7_9AGAR</name>
<keyword evidence="3" id="KW-0862">Zinc</keyword>
<accession>A0A0C9Y2V7</accession>
<evidence type="ECO:0000256" key="3">
    <source>
        <dbReference type="ARBA" id="ARBA00022833"/>
    </source>
</evidence>
<dbReference type="Gene3D" id="6.10.140.2220">
    <property type="match status" value="1"/>
</dbReference>
<protein>
    <submittedName>
        <fullName evidence="6">Unplaced genomic scaffold K443scaffold_58, whole genome shotgun sequence</fullName>
    </submittedName>
</protein>
<dbReference type="EMBL" id="KN838593">
    <property type="protein sequence ID" value="KIK02418.1"/>
    <property type="molecule type" value="Genomic_DNA"/>
</dbReference>
<evidence type="ECO:0000256" key="2">
    <source>
        <dbReference type="ARBA" id="ARBA00022771"/>
    </source>
</evidence>
<proteinExistence type="predicted"/>
<keyword evidence="2 4" id="KW-0863">Zinc-finger</keyword>
<evidence type="ECO:0000313" key="7">
    <source>
        <dbReference type="Proteomes" id="UP000054477"/>
    </source>
</evidence>
<gene>
    <name evidence="6" type="ORF">K443DRAFT_677654</name>
</gene>
<organism evidence="6 7">
    <name type="scientific">Laccaria amethystina LaAM-08-1</name>
    <dbReference type="NCBI Taxonomy" id="1095629"/>
    <lineage>
        <taxon>Eukaryota</taxon>
        <taxon>Fungi</taxon>
        <taxon>Dikarya</taxon>
        <taxon>Basidiomycota</taxon>
        <taxon>Agaricomycotina</taxon>
        <taxon>Agaricomycetes</taxon>
        <taxon>Agaricomycetidae</taxon>
        <taxon>Agaricales</taxon>
        <taxon>Agaricineae</taxon>
        <taxon>Hydnangiaceae</taxon>
        <taxon>Laccaria</taxon>
    </lineage>
</organism>
<evidence type="ECO:0000259" key="5">
    <source>
        <dbReference type="PROSITE" id="PS50865"/>
    </source>
</evidence>
<evidence type="ECO:0000313" key="6">
    <source>
        <dbReference type="EMBL" id="KIK02418.1"/>
    </source>
</evidence>
<keyword evidence="7" id="KW-1185">Reference proteome</keyword>
<dbReference type="GO" id="GO:0008270">
    <property type="term" value="F:zinc ion binding"/>
    <property type="evidence" value="ECO:0007669"/>
    <property type="project" value="UniProtKB-KW"/>
</dbReference>
<feature type="domain" description="MYND-type" evidence="5">
    <location>
        <begin position="260"/>
        <end position="309"/>
    </location>
</feature>
<dbReference type="InterPro" id="IPR002893">
    <property type="entry name" value="Znf_MYND"/>
</dbReference>
<dbReference type="PROSITE" id="PS50865">
    <property type="entry name" value="ZF_MYND_2"/>
    <property type="match status" value="1"/>
</dbReference>
<dbReference type="SUPFAM" id="SSF144232">
    <property type="entry name" value="HIT/MYND zinc finger-like"/>
    <property type="match status" value="1"/>
</dbReference>
<evidence type="ECO:0000256" key="1">
    <source>
        <dbReference type="ARBA" id="ARBA00022723"/>
    </source>
</evidence>